<feature type="domain" description="Type I restriction modification DNA specificity" evidence="4">
    <location>
        <begin position="5"/>
        <end position="111"/>
    </location>
</feature>
<dbReference type="RefSeq" id="WP_206932827.1">
    <property type="nucleotide sequence ID" value="NZ_JAEKJY010000001.1"/>
</dbReference>
<keyword evidence="5" id="KW-0378">Hydrolase</keyword>
<dbReference type="Gene3D" id="3.90.220.20">
    <property type="entry name" value="DNA methylase specificity domains"/>
    <property type="match status" value="2"/>
</dbReference>
<dbReference type="Pfam" id="PF01420">
    <property type="entry name" value="Methylase_S"/>
    <property type="match status" value="2"/>
</dbReference>
<keyword evidence="2" id="KW-0680">Restriction system</keyword>
<name>A0ABS3DTR2_9BACI</name>
<evidence type="ECO:0000313" key="5">
    <source>
        <dbReference type="EMBL" id="MBN8234722.1"/>
    </source>
</evidence>
<dbReference type="EMBL" id="JAEKJY010000001">
    <property type="protein sequence ID" value="MBN8234722.1"/>
    <property type="molecule type" value="Genomic_DNA"/>
</dbReference>
<keyword evidence="3" id="KW-0238">DNA-binding</keyword>
<evidence type="ECO:0000313" key="6">
    <source>
        <dbReference type="Proteomes" id="UP000663970"/>
    </source>
</evidence>
<dbReference type="Proteomes" id="UP000663970">
    <property type="component" value="Unassembled WGS sequence"/>
</dbReference>
<evidence type="ECO:0000256" key="3">
    <source>
        <dbReference type="ARBA" id="ARBA00023125"/>
    </source>
</evidence>
<evidence type="ECO:0000259" key="4">
    <source>
        <dbReference type="Pfam" id="PF01420"/>
    </source>
</evidence>
<proteinExistence type="inferred from homology"/>
<feature type="domain" description="Type I restriction modification DNA specificity" evidence="4">
    <location>
        <begin position="165"/>
        <end position="314"/>
    </location>
</feature>
<sequence>MVIRMIKIGDLFHVKYGLNMELNKLKIKEEHGENTVNFVSRTSKNNGVSAIVEKVEGIEPLEAGLITVSGGGSVLETFVQPSPFYSGRDLYYLDPKKEMSIKEKIFYCMCIRANKYRYSYGRQANRTLRDIHVPNEIPEWVFSVNQPSYFTYKGNVLDKDISLNPHNWQEFDYTELFEVKKGKRVKITEIKDDNGKYNFVSAIDHNNGVSCKTNLEPLFPGNVISVNYDGNGVAEAYYQKEPFWALDSVNVLVPKFKLNQYIAMFLITLIRKEKYRFNYGRKWHKERMENSTIKLPVDKNGVPDWCFIEDYIKTLPYSNSL</sequence>
<dbReference type="GO" id="GO:0004519">
    <property type="term" value="F:endonuclease activity"/>
    <property type="evidence" value="ECO:0007669"/>
    <property type="project" value="UniProtKB-KW"/>
</dbReference>
<evidence type="ECO:0000256" key="1">
    <source>
        <dbReference type="ARBA" id="ARBA00010923"/>
    </source>
</evidence>
<dbReference type="InterPro" id="IPR044946">
    <property type="entry name" value="Restrct_endonuc_typeI_TRD_sf"/>
</dbReference>
<keyword evidence="5" id="KW-0255">Endonuclease</keyword>
<dbReference type="InterPro" id="IPR000055">
    <property type="entry name" value="Restrct_endonuc_typeI_TRD"/>
</dbReference>
<organism evidence="5 6">
    <name type="scientific">Halobacillus kuroshimensis</name>
    <dbReference type="NCBI Taxonomy" id="302481"/>
    <lineage>
        <taxon>Bacteria</taxon>
        <taxon>Bacillati</taxon>
        <taxon>Bacillota</taxon>
        <taxon>Bacilli</taxon>
        <taxon>Bacillales</taxon>
        <taxon>Bacillaceae</taxon>
        <taxon>Halobacillus</taxon>
    </lineage>
</organism>
<dbReference type="SUPFAM" id="SSF116734">
    <property type="entry name" value="DNA methylase specificity domain"/>
    <property type="match status" value="2"/>
</dbReference>
<keyword evidence="5" id="KW-0540">Nuclease</keyword>
<accession>A0ABS3DTR2</accession>
<evidence type="ECO:0000256" key="2">
    <source>
        <dbReference type="ARBA" id="ARBA00022747"/>
    </source>
</evidence>
<comment type="similarity">
    <text evidence="1">Belongs to the type-I restriction system S methylase family.</text>
</comment>
<protein>
    <submittedName>
        <fullName evidence="5">Restriction endonuclease subunit S</fullName>
    </submittedName>
</protein>
<reference evidence="5 6" key="1">
    <citation type="submission" date="2020-12" db="EMBL/GenBank/DDBJ databases">
        <title>Oil enriched cultivation method for isolating marine PHA-producing bacteria.</title>
        <authorList>
            <person name="Zheng W."/>
            <person name="Yu S."/>
            <person name="Huang Y."/>
        </authorList>
    </citation>
    <scope>NUCLEOTIDE SEQUENCE [LARGE SCALE GENOMIC DNA]</scope>
    <source>
        <strain evidence="5 6">SY-2-6</strain>
    </source>
</reference>
<comment type="caution">
    <text evidence="5">The sequence shown here is derived from an EMBL/GenBank/DDBJ whole genome shotgun (WGS) entry which is preliminary data.</text>
</comment>
<keyword evidence="6" id="KW-1185">Reference proteome</keyword>
<gene>
    <name evidence="5" type="ORF">JF544_05650</name>
</gene>